<dbReference type="CDD" id="cd00158">
    <property type="entry name" value="RHOD"/>
    <property type="match status" value="1"/>
</dbReference>
<dbReference type="SMART" id="SM00450">
    <property type="entry name" value="RHOD"/>
    <property type="match status" value="1"/>
</dbReference>
<dbReference type="SUPFAM" id="SSF52821">
    <property type="entry name" value="Rhodanese/Cell cycle control phosphatase"/>
    <property type="match status" value="1"/>
</dbReference>
<keyword evidence="3" id="KW-1185">Reference proteome</keyword>
<dbReference type="InterPro" id="IPR036873">
    <property type="entry name" value="Rhodanese-like_dom_sf"/>
</dbReference>
<proteinExistence type="predicted"/>
<evidence type="ECO:0000259" key="1">
    <source>
        <dbReference type="PROSITE" id="PS50206"/>
    </source>
</evidence>
<gene>
    <name evidence="2" type="ORF">GCM10007036_34760</name>
</gene>
<reference evidence="2" key="2">
    <citation type="submission" date="2020-09" db="EMBL/GenBank/DDBJ databases">
        <authorList>
            <person name="Sun Q."/>
            <person name="Zhou Y."/>
        </authorList>
    </citation>
    <scope>NUCLEOTIDE SEQUENCE</scope>
    <source>
        <strain evidence="2">CGMCC 1.12214</strain>
    </source>
</reference>
<comment type="caution">
    <text evidence="2">The sequence shown here is derived from an EMBL/GenBank/DDBJ whole genome shotgun (WGS) entry which is preliminary data.</text>
</comment>
<reference evidence="2" key="1">
    <citation type="journal article" date="2014" name="Int. J. Syst. Evol. Microbiol.">
        <title>Complete genome sequence of Corynebacterium casei LMG S-19264T (=DSM 44701T), isolated from a smear-ripened cheese.</title>
        <authorList>
            <consortium name="US DOE Joint Genome Institute (JGI-PGF)"/>
            <person name="Walter F."/>
            <person name="Albersmeier A."/>
            <person name="Kalinowski J."/>
            <person name="Ruckert C."/>
        </authorList>
    </citation>
    <scope>NUCLEOTIDE SEQUENCE</scope>
    <source>
        <strain evidence="2">CGMCC 1.12214</strain>
    </source>
</reference>
<dbReference type="Proteomes" id="UP000603912">
    <property type="component" value="Unassembled WGS sequence"/>
</dbReference>
<feature type="domain" description="Rhodanese" evidence="1">
    <location>
        <begin position="23"/>
        <end position="111"/>
    </location>
</feature>
<dbReference type="RefSeq" id="WP_188518965.1">
    <property type="nucleotide sequence ID" value="NZ_BMES01000002.1"/>
</dbReference>
<evidence type="ECO:0000313" key="3">
    <source>
        <dbReference type="Proteomes" id="UP000603912"/>
    </source>
</evidence>
<sequence length="113" mass="11698">MFGFGRGPKVENLGIEDIKKGLADGSILLVDVREPNEWEAGHIAGAVLFPLSTFDAAALPDPQGRRIVFSCRSGKRSLTAAAAAAAGGVTVDAHYAGGMLDWVQHGEPVATGP</sequence>
<protein>
    <submittedName>
        <fullName evidence="2">Rhodanese</fullName>
    </submittedName>
</protein>
<dbReference type="PANTHER" id="PTHR44086:SF10">
    <property type="entry name" value="THIOSULFATE SULFURTRANSFERASE_RHODANESE-LIKE DOMAIN-CONTAINING PROTEIN 3"/>
    <property type="match status" value="1"/>
</dbReference>
<dbReference type="PANTHER" id="PTHR44086">
    <property type="entry name" value="THIOSULFATE SULFURTRANSFERASE RDL2, MITOCHONDRIAL-RELATED"/>
    <property type="match status" value="1"/>
</dbReference>
<evidence type="ECO:0000313" key="2">
    <source>
        <dbReference type="EMBL" id="GGH26739.1"/>
    </source>
</evidence>
<dbReference type="GO" id="GO:0004792">
    <property type="term" value="F:thiosulfate-cyanide sulfurtransferase activity"/>
    <property type="evidence" value="ECO:0007669"/>
    <property type="project" value="TreeGrafter"/>
</dbReference>
<dbReference type="Pfam" id="PF00581">
    <property type="entry name" value="Rhodanese"/>
    <property type="match status" value="1"/>
</dbReference>
<dbReference type="AlphaFoldDB" id="A0A917IAN4"/>
<dbReference type="InterPro" id="IPR001763">
    <property type="entry name" value="Rhodanese-like_dom"/>
</dbReference>
<dbReference type="PROSITE" id="PS50206">
    <property type="entry name" value="RHODANESE_3"/>
    <property type="match status" value="1"/>
</dbReference>
<dbReference type="EMBL" id="BMES01000002">
    <property type="protein sequence ID" value="GGH26739.1"/>
    <property type="molecule type" value="Genomic_DNA"/>
</dbReference>
<organism evidence="2 3">
    <name type="scientific">Alsobacter metallidurans</name>
    <dbReference type="NCBI Taxonomy" id="340221"/>
    <lineage>
        <taxon>Bacteria</taxon>
        <taxon>Pseudomonadati</taxon>
        <taxon>Pseudomonadota</taxon>
        <taxon>Alphaproteobacteria</taxon>
        <taxon>Hyphomicrobiales</taxon>
        <taxon>Alsobacteraceae</taxon>
        <taxon>Alsobacter</taxon>
    </lineage>
</organism>
<name>A0A917IAN4_9HYPH</name>
<dbReference type="Gene3D" id="3.40.250.10">
    <property type="entry name" value="Rhodanese-like domain"/>
    <property type="match status" value="1"/>
</dbReference>
<accession>A0A917IAN4</accession>